<dbReference type="PANTHER" id="PTHR43553:SF19">
    <property type="entry name" value="HMP_THIAMINE IMPORT ATP-BINDING PROTEIN YKOD-RELATED"/>
    <property type="match status" value="1"/>
</dbReference>
<organism evidence="10 11">
    <name type="scientific">Pontibacillus litoralis JSM 072002</name>
    <dbReference type="NCBI Taxonomy" id="1385512"/>
    <lineage>
        <taxon>Bacteria</taxon>
        <taxon>Bacillati</taxon>
        <taxon>Bacillota</taxon>
        <taxon>Bacilli</taxon>
        <taxon>Bacillales</taxon>
        <taxon>Bacillaceae</taxon>
        <taxon>Pontibacillus</taxon>
    </lineage>
</organism>
<keyword evidence="8" id="KW-0472">Membrane</keyword>
<dbReference type="Proteomes" id="UP000030401">
    <property type="component" value="Unassembled WGS sequence"/>
</dbReference>
<dbReference type="AlphaFoldDB" id="A0A0A5G7V9"/>
<dbReference type="SMART" id="SM00382">
    <property type="entry name" value="AAA"/>
    <property type="match status" value="2"/>
</dbReference>
<dbReference type="InterPro" id="IPR050095">
    <property type="entry name" value="ECF_ABC_transporter_ATP-bd"/>
</dbReference>
<dbReference type="PROSITE" id="PS50893">
    <property type="entry name" value="ABC_TRANSPORTER_2"/>
    <property type="match status" value="2"/>
</dbReference>
<dbReference type="eggNOG" id="COG4172">
    <property type="taxonomic scope" value="Bacteria"/>
</dbReference>
<evidence type="ECO:0000313" key="10">
    <source>
        <dbReference type="EMBL" id="KGX87190.1"/>
    </source>
</evidence>
<evidence type="ECO:0000256" key="5">
    <source>
        <dbReference type="ARBA" id="ARBA00022741"/>
    </source>
</evidence>
<comment type="similarity">
    <text evidence="2">Belongs to the ABC transporter superfamily.</text>
</comment>
<dbReference type="GO" id="GO:0043190">
    <property type="term" value="C:ATP-binding cassette (ABC) transporter complex"/>
    <property type="evidence" value="ECO:0007669"/>
    <property type="project" value="TreeGrafter"/>
</dbReference>
<evidence type="ECO:0000256" key="3">
    <source>
        <dbReference type="ARBA" id="ARBA00022448"/>
    </source>
</evidence>
<dbReference type="PROSITE" id="PS00211">
    <property type="entry name" value="ABC_TRANSPORTER_1"/>
    <property type="match status" value="2"/>
</dbReference>
<proteinExistence type="inferred from homology"/>
<protein>
    <submittedName>
        <fullName evidence="10">Cobalt ABC transporter</fullName>
    </submittedName>
</protein>
<dbReference type="PANTHER" id="PTHR43553">
    <property type="entry name" value="HEAVY METAL TRANSPORTER"/>
    <property type="match status" value="1"/>
</dbReference>
<dbReference type="STRING" id="1385512.N784_16220"/>
<evidence type="ECO:0000256" key="6">
    <source>
        <dbReference type="ARBA" id="ARBA00022840"/>
    </source>
</evidence>
<keyword evidence="4" id="KW-1003">Cell membrane</keyword>
<dbReference type="Gene3D" id="3.40.50.300">
    <property type="entry name" value="P-loop containing nucleotide triphosphate hydrolases"/>
    <property type="match status" value="2"/>
</dbReference>
<dbReference type="SUPFAM" id="SSF52540">
    <property type="entry name" value="P-loop containing nucleoside triphosphate hydrolases"/>
    <property type="match status" value="2"/>
</dbReference>
<keyword evidence="3" id="KW-0813">Transport</keyword>
<dbReference type="InterPro" id="IPR017871">
    <property type="entry name" value="ABC_transporter-like_CS"/>
</dbReference>
<keyword evidence="5" id="KW-0547">Nucleotide-binding</keyword>
<keyword evidence="6" id="KW-0067">ATP-binding</keyword>
<evidence type="ECO:0000256" key="8">
    <source>
        <dbReference type="ARBA" id="ARBA00023136"/>
    </source>
</evidence>
<dbReference type="OrthoDB" id="501320at2"/>
<reference evidence="10 11" key="1">
    <citation type="submission" date="2013-08" db="EMBL/GenBank/DDBJ databases">
        <authorList>
            <person name="Huang J."/>
            <person name="Wang G."/>
        </authorList>
    </citation>
    <scope>NUCLEOTIDE SEQUENCE [LARGE SCALE GENOMIC DNA]</scope>
    <source>
        <strain evidence="10 11">JSM 072002</strain>
    </source>
</reference>
<evidence type="ECO:0000256" key="2">
    <source>
        <dbReference type="ARBA" id="ARBA00005417"/>
    </source>
</evidence>
<evidence type="ECO:0000259" key="9">
    <source>
        <dbReference type="PROSITE" id="PS50893"/>
    </source>
</evidence>
<accession>A0A0A5G7V9</accession>
<comment type="caution">
    <text evidence="10">The sequence shown here is derived from an EMBL/GenBank/DDBJ whole genome shotgun (WGS) entry which is preliminary data.</text>
</comment>
<sequence length="555" mass="62839">MIHVEHLSLSFAEDESKNILHDVSFDLDDGEMMMLLGPSGCGKSTLTYCLNGIYPRELDGQMKGTVTVLGKVVQDQKPGELSKHIGVVFQDPESQFCMLTVEDEIAFGLENLQIPRAHMEGKIEEVLQLVHLSDYKEATISSLSGGQKQKVALACVLALEPDILVLDEPTANLDPLATKEFINTIQWLQQQKQIGIIVIEHQLEGWASFIDRAHLLSKDGHTIFDGSLSKAIQLYGYKLQEQGISIPTVTQYALSAAKHQKRTYKRIPLTTEQFVSSVSYIDASIFQRKLKKGREQEQTILSASNLQFHKQGKSIIHDVDLTLKKQEFVAIVGANGSGKTTLSRLLAGIDSPTVGEITLHQRPLATWKEKQLRQEIGYVFQNPEHQFITDCVYDEIAYSLRIRCFQENDIQAQVNRILSYCKLEGLQHRHPYTLSQGQKRRLSVATMIVDDQQLLFLDEPTFGQDAASTRKIMDLLQERYENGTTVVMITHDMDLVDQYADRVIVVQSGGIVADESPIALWERPYLEQWFIEYPTRIQLQQKMEESYDDYATQST</sequence>
<dbReference type="Pfam" id="PF00005">
    <property type="entry name" value="ABC_tran"/>
    <property type="match status" value="2"/>
</dbReference>
<evidence type="ECO:0000256" key="7">
    <source>
        <dbReference type="ARBA" id="ARBA00022967"/>
    </source>
</evidence>
<dbReference type="RefSeq" id="WP_036833674.1">
    <property type="nucleotide sequence ID" value="NZ_AVPG01000008.1"/>
</dbReference>
<gene>
    <name evidence="10" type="ORF">N784_16220</name>
</gene>
<dbReference type="InterPro" id="IPR003439">
    <property type="entry name" value="ABC_transporter-like_ATP-bd"/>
</dbReference>
<feature type="domain" description="ABC transporter" evidence="9">
    <location>
        <begin position="301"/>
        <end position="533"/>
    </location>
</feature>
<dbReference type="CDD" id="cd03225">
    <property type="entry name" value="ABC_cobalt_CbiO_domain1"/>
    <property type="match status" value="2"/>
</dbReference>
<dbReference type="InterPro" id="IPR027417">
    <property type="entry name" value="P-loop_NTPase"/>
</dbReference>
<dbReference type="InterPro" id="IPR015856">
    <property type="entry name" value="ABC_transpr_CbiO/EcfA_su"/>
</dbReference>
<keyword evidence="7" id="KW-1278">Translocase</keyword>
<dbReference type="EMBL" id="AVPG01000008">
    <property type="protein sequence ID" value="KGX87190.1"/>
    <property type="molecule type" value="Genomic_DNA"/>
</dbReference>
<feature type="domain" description="ABC transporter" evidence="9">
    <location>
        <begin position="2"/>
        <end position="244"/>
    </location>
</feature>
<dbReference type="InterPro" id="IPR003593">
    <property type="entry name" value="AAA+_ATPase"/>
</dbReference>
<evidence type="ECO:0000313" key="11">
    <source>
        <dbReference type="Proteomes" id="UP000030401"/>
    </source>
</evidence>
<evidence type="ECO:0000256" key="1">
    <source>
        <dbReference type="ARBA" id="ARBA00004202"/>
    </source>
</evidence>
<dbReference type="GO" id="GO:0016887">
    <property type="term" value="F:ATP hydrolysis activity"/>
    <property type="evidence" value="ECO:0007669"/>
    <property type="project" value="InterPro"/>
</dbReference>
<comment type="subcellular location">
    <subcellularLocation>
        <location evidence="1">Cell membrane</location>
        <topology evidence="1">Peripheral membrane protein</topology>
    </subcellularLocation>
</comment>
<evidence type="ECO:0000256" key="4">
    <source>
        <dbReference type="ARBA" id="ARBA00022475"/>
    </source>
</evidence>
<dbReference type="NCBIfam" id="NF010167">
    <property type="entry name" value="PRK13648.1"/>
    <property type="match status" value="2"/>
</dbReference>
<name>A0A0A5G7V9_9BACI</name>
<dbReference type="GO" id="GO:0005524">
    <property type="term" value="F:ATP binding"/>
    <property type="evidence" value="ECO:0007669"/>
    <property type="project" value="UniProtKB-KW"/>
</dbReference>
<dbReference type="GO" id="GO:0042626">
    <property type="term" value="F:ATPase-coupled transmembrane transporter activity"/>
    <property type="evidence" value="ECO:0007669"/>
    <property type="project" value="TreeGrafter"/>
</dbReference>
<keyword evidence="11" id="KW-1185">Reference proteome</keyword>